<keyword evidence="2" id="KW-0472">Membrane</keyword>
<feature type="transmembrane region" description="Helical" evidence="2">
    <location>
        <begin position="88"/>
        <end position="108"/>
    </location>
</feature>
<proteinExistence type="predicted"/>
<feature type="region of interest" description="Disordered" evidence="1">
    <location>
        <begin position="1"/>
        <end position="73"/>
    </location>
</feature>
<reference evidence="4" key="1">
    <citation type="journal article" date="2019" name="Int. J. Syst. Evol. Microbiol.">
        <title>The Global Catalogue of Microorganisms (GCM) 10K type strain sequencing project: providing services to taxonomists for standard genome sequencing and annotation.</title>
        <authorList>
            <consortium name="The Broad Institute Genomics Platform"/>
            <consortium name="The Broad Institute Genome Sequencing Center for Infectious Disease"/>
            <person name="Wu L."/>
            <person name="Ma J."/>
        </authorList>
    </citation>
    <scope>NUCLEOTIDE SEQUENCE [LARGE SCALE GENOMIC DNA]</scope>
    <source>
        <strain evidence="4">JCM 17656</strain>
    </source>
</reference>
<gene>
    <name evidence="3" type="ORF">GCM10022295_12860</name>
</gene>
<keyword evidence="2" id="KW-0812">Transmembrane</keyword>
<organism evidence="3 4">
    <name type="scientific">Streptomyces osmaniensis</name>
    <dbReference type="NCBI Taxonomy" id="593134"/>
    <lineage>
        <taxon>Bacteria</taxon>
        <taxon>Bacillati</taxon>
        <taxon>Actinomycetota</taxon>
        <taxon>Actinomycetes</taxon>
        <taxon>Kitasatosporales</taxon>
        <taxon>Streptomycetaceae</taxon>
        <taxon>Streptomyces</taxon>
    </lineage>
</organism>
<evidence type="ECO:0000256" key="1">
    <source>
        <dbReference type="SAM" id="MobiDB-lite"/>
    </source>
</evidence>
<dbReference type="Proteomes" id="UP001500707">
    <property type="component" value="Unassembled WGS sequence"/>
</dbReference>
<keyword evidence="4" id="KW-1185">Reference proteome</keyword>
<evidence type="ECO:0000313" key="4">
    <source>
        <dbReference type="Proteomes" id="UP001500707"/>
    </source>
</evidence>
<evidence type="ECO:0000313" key="3">
    <source>
        <dbReference type="EMBL" id="GAA3532329.1"/>
    </source>
</evidence>
<keyword evidence="2" id="KW-1133">Transmembrane helix</keyword>
<sequence length="111" mass="11119">MATGSWAMPSNEPAPSSGTDEQAGPNGASAGAALAELPMPSSATGADADDFPEEPDEAESLPLSEQALRDRGRTTAAVTASAARRIRVFMVCLLLVDAAGAAFTSGVGKVV</sequence>
<protein>
    <submittedName>
        <fullName evidence="3">Uncharacterized protein</fullName>
    </submittedName>
</protein>
<name>A0ABP6VEZ9_9ACTN</name>
<dbReference type="EMBL" id="BAABCE010000002">
    <property type="protein sequence ID" value="GAA3532329.1"/>
    <property type="molecule type" value="Genomic_DNA"/>
</dbReference>
<comment type="caution">
    <text evidence="3">The sequence shown here is derived from an EMBL/GenBank/DDBJ whole genome shotgun (WGS) entry which is preliminary data.</text>
</comment>
<accession>A0ABP6VEZ9</accession>
<evidence type="ECO:0000256" key="2">
    <source>
        <dbReference type="SAM" id="Phobius"/>
    </source>
</evidence>
<feature type="compositionally biased region" description="Acidic residues" evidence="1">
    <location>
        <begin position="47"/>
        <end position="59"/>
    </location>
</feature>